<name>A0A9W4WXZ8_9GLOM</name>
<evidence type="ECO:0000313" key="1">
    <source>
        <dbReference type="EMBL" id="CAI2187537.1"/>
    </source>
</evidence>
<evidence type="ECO:0000313" key="2">
    <source>
        <dbReference type="Proteomes" id="UP001153678"/>
    </source>
</evidence>
<dbReference type="Proteomes" id="UP001153678">
    <property type="component" value="Unassembled WGS sequence"/>
</dbReference>
<organism evidence="1 2">
    <name type="scientific">Funneliformis geosporum</name>
    <dbReference type="NCBI Taxonomy" id="1117311"/>
    <lineage>
        <taxon>Eukaryota</taxon>
        <taxon>Fungi</taxon>
        <taxon>Fungi incertae sedis</taxon>
        <taxon>Mucoromycota</taxon>
        <taxon>Glomeromycotina</taxon>
        <taxon>Glomeromycetes</taxon>
        <taxon>Glomerales</taxon>
        <taxon>Glomeraceae</taxon>
        <taxon>Funneliformis</taxon>
    </lineage>
</organism>
<proteinExistence type="predicted"/>
<comment type="caution">
    <text evidence="1">The sequence shown here is derived from an EMBL/GenBank/DDBJ whole genome shotgun (WGS) entry which is preliminary data.</text>
</comment>
<reference evidence="1" key="1">
    <citation type="submission" date="2022-08" db="EMBL/GenBank/DDBJ databases">
        <authorList>
            <person name="Kallberg Y."/>
            <person name="Tangrot J."/>
            <person name="Rosling A."/>
        </authorList>
    </citation>
    <scope>NUCLEOTIDE SEQUENCE</scope>
    <source>
        <strain evidence="1">Wild A</strain>
    </source>
</reference>
<dbReference type="AlphaFoldDB" id="A0A9W4WXZ8"/>
<protein>
    <submittedName>
        <fullName evidence="1">3121_t:CDS:1</fullName>
    </submittedName>
</protein>
<sequence>MDKNAPNKDWKNININFTEELQKDGKLREEHKEYQYGDEQELRKEFQKYSKDNKVDKQTISKEENINKLREDCEVELLVEEEEIKAINAQEWLDKNYPKNGVCSLNSDKENYGKRRINIKTLSISGQKLEACLDLRDFVNLKILVDCSADSLSNKITKLKVSNCKKLQ</sequence>
<gene>
    <name evidence="1" type="ORF">FWILDA_LOCUS13130</name>
</gene>
<dbReference type="EMBL" id="CAMKVN010004687">
    <property type="protein sequence ID" value="CAI2187537.1"/>
    <property type="molecule type" value="Genomic_DNA"/>
</dbReference>
<feature type="non-terminal residue" evidence="1">
    <location>
        <position position="1"/>
    </location>
</feature>
<keyword evidence="2" id="KW-1185">Reference proteome</keyword>
<accession>A0A9W4WXZ8</accession>